<feature type="compositionally biased region" description="Basic and acidic residues" evidence="1">
    <location>
        <begin position="1"/>
        <end position="18"/>
    </location>
</feature>
<feature type="domain" description="DUF4100" evidence="2">
    <location>
        <begin position="3"/>
        <end position="77"/>
    </location>
</feature>
<accession>V2WMJ7</accession>
<organism evidence="3 4">
    <name type="scientific">Moniliophthora roreri (strain MCA 2997)</name>
    <name type="common">Cocoa frosty pod rot fungus</name>
    <name type="synonym">Crinipellis roreri</name>
    <dbReference type="NCBI Taxonomy" id="1381753"/>
    <lineage>
        <taxon>Eukaryota</taxon>
        <taxon>Fungi</taxon>
        <taxon>Dikarya</taxon>
        <taxon>Basidiomycota</taxon>
        <taxon>Agaricomycotina</taxon>
        <taxon>Agaricomycetes</taxon>
        <taxon>Agaricomycetidae</taxon>
        <taxon>Agaricales</taxon>
        <taxon>Marasmiineae</taxon>
        <taxon>Marasmiaceae</taxon>
        <taxon>Moniliophthora</taxon>
    </lineage>
</organism>
<dbReference type="AlphaFoldDB" id="V2WMJ7"/>
<dbReference type="OrthoDB" id="5535068at2759"/>
<sequence length="193" mass="21958">MPKGKEKEDVNMKEDKSQQPRYHFTSNLQEKVNAISIFNLLMNQPITLPVYQVIRNSPQLQKLIADATRTRREYVTKQAKYSNFSSFSRGIDKEDMVTSITMTTVRSDGETCHYKVEDLNIDDLEVIEEFLGKCANTFLKAPEVIKLFAMVTGFIEVNINGASFVTMINTRSELNVGSIDLPERMSCPVDFGE</sequence>
<evidence type="ECO:0000313" key="4">
    <source>
        <dbReference type="Proteomes" id="UP000017559"/>
    </source>
</evidence>
<keyword evidence="4" id="KW-1185">Reference proteome</keyword>
<dbReference type="EMBL" id="AWSO01002460">
    <property type="protein sequence ID" value="ESK81440.1"/>
    <property type="molecule type" value="Genomic_DNA"/>
</dbReference>
<reference evidence="3 4" key="1">
    <citation type="journal article" date="2014" name="BMC Genomics">
        <title>Genome and secretome analysis of the hemibiotrophic fungal pathogen, Moniliophthora roreri, which causes frosty pod rot disease of cacao: mechanisms of the biotrophic and necrotrophic phases.</title>
        <authorList>
            <person name="Meinhardt L.W."/>
            <person name="Costa G.G.L."/>
            <person name="Thomazella D.P.T."/>
            <person name="Teixeira P.J.P.L."/>
            <person name="Carazzolle M.F."/>
            <person name="Schuster S.C."/>
            <person name="Carlson J.E."/>
            <person name="Guiltinan M.J."/>
            <person name="Mieczkowski P."/>
            <person name="Farmer A."/>
            <person name="Ramaraj T."/>
            <person name="Crozier J."/>
            <person name="Davis R.E."/>
            <person name="Shao J."/>
            <person name="Melnick R.L."/>
            <person name="Pereira G.A.G."/>
            <person name="Bailey B.A."/>
        </authorList>
    </citation>
    <scope>NUCLEOTIDE SEQUENCE [LARGE SCALE GENOMIC DNA]</scope>
    <source>
        <strain evidence="3 4">MCA 2997</strain>
    </source>
</reference>
<feature type="region of interest" description="Disordered" evidence="1">
    <location>
        <begin position="1"/>
        <end position="20"/>
    </location>
</feature>
<dbReference type="Proteomes" id="UP000017559">
    <property type="component" value="Unassembled WGS sequence"/>
</dbReference>
<dbReference type="HOGENOM" id="CLU_1409133_0_0_1"/>
<evidence type="ECO:0000259" key="2">
    <source>
        <dbReference type="Pfam" id="PF13352"/>
    </source>
</evidence>
<dbReference type="KEGG" id="mrr:Moror_11253"/>
<dbReference type="InterPro" id="IPR025165">
    <property type="entry name" value="DUF4100"/>
</dbReference>
<evidence type="ECO:0000313" key="3">
    <source>
        <dbReference type="EMBL" id="ESK81440.1"/>
    </source>
</evidence>
<comment type="caution">
    <text evidence="3">The sequence shown here is derived from an EMBL/GenBank/DDBJ whole genome shotgun (WGS) entry which is preliminary data.</text>
</comment>
<name>V2WMJ7_MONRO</name>
<gene>
    <name evidence="3" type="ORF">Moror_11253</name>
</gene>
<proteinExistence type="predicted"/>
<protein>
    <submittedName>
        <fullName evidence="3">Gag</fullName>
    </submittedName>
</protein>
<dbReference type="Pfam" id="PF13352">
    <property type="entry name" value="DUF4100"/>
    <property type="match status" value="1"/>
</dbReference>
<evidence type="ECO:0000256" key="1">
    <source>
        <dbReference type="SAM" id="MobiDB-lite"/>
    </source>
</evidence>